<comment type="caution">
    <text evidence="2">The sequence shown here is derived from an EMBL/GenBank/DDBJ whole genome shotgun (WGS) entry which is preliminary data.</text>
</comment>
<reference evidence="2 3" key="1">
    <citation type="journal article" date="2013" name="Genome Announc.">
        <title>Draft Genome Sequence of Cesiribacter andamanensis Strain AMV16T, Isolated from a Soil Sample from a Mud Volcano in the Andaman Islands, India.</title>
        <authorList>
            <person name="Shivaji S."/>
            <person name="Ara S."/>
            <person name="Begum Z."/>
            <person name="Srinivas T.N."/>
            <person name="Singh A."/>
            <person name="Kumar Pinnaka A."/>
        </authorList>
    </citation>
    <scope>NUCLEOTIDE SEQUENCE [LARGE SCALE GENOMIC DNA]</scope>
    <source>
        <strain evidence="2 3">AMV16</strain>
    </source>
</reference>
<protein>
    <submittedName>
        <fullName evidence="2">Glutathione synthetase</fullName>
    </submittedName>
</protein>
<dbReference type="STRING" id="1279009.ADICEAN_03182"/>
<sequence length="174" mass="19840">MKILFVLDDVATEYERNTTVLLAHHMHNKGHEVLLSDVRNMAYHADGHMGAHAYVASKKSYKTQEEYIRDIIESAKDKRTAPQTISGAELDVIFVRNDPSRQQGQQWAQTAGAVFGQVATQDGVIVLNDPFTLSDSVNKMYFQQFPEEVRPKTVISRDPKEIKEFYQEQKKRAA</sequence>
<dbReference type="Proteomes" id="UP000011910">
    <property type="component" value="Unassembled WGS sequence"/>
</dbReference>
<dbReference type="SUPFAM" id="SSF52440">
    <property type="entry name" value="PreATP-grasp domain"/>
    <property type="match status" value="1"/>
</dbReference>
<dbReference type="Gene3D" id="3.40.50.20">
    <property type="match status" value="1"/>
</dbReference>
<dbReference type="GO" id="GO:0004363">
    <property type="term" value="F:glutathione synthase activity"/>
    <property type="evidence" value="ECO:0007669"/>
    <property type="project" value="InterPro"/>
</dbReference>
<evidence type="ECO:0000313" key="3">
    <source>
        <dbReference type="Proteomes" id="UP000011910"/>
    </source>
</evidence>
<gene>
    <name evidence="2" type="ORF">ADICEAN_03182</name>
</gene>
<accession>M7N398</accession>
<dbReference type="eggNOG" id="COG0189">
    <property type="taxonomic scope" value="Bacteria"/>
</dbReference>
<dbReference type="AlphaFoldDB" id="M7N398"/>
<name>M7N398_9BACT</name>
<keyword evidence="3" id="KW-1185">Reference proteome</keyword>
<dbReference type="Pfam" id="PF02951">
    <property type="entry name" value="GSH-S_N"/>
    <property type="match status" value="1"/>
</dbReference>
<organism evidence="2 3">
    <name type="scientific">Cesiribacter andamanensis AMV16</name>
    <dbReference type="NCBI Taxonomy" id="1279009"/>
    <lineage>
        <taxon>Bacteria</taxon>
        <taxon>Pseudomonadati</taxon>
        <taxon>Bacteroidota</taxon>
        <taxon>Cytophagia</taxon>
        <taxon>Cytophagales</taxon>
        <taxon>Cesiribacteraceae</taxon>
        <taxon>Cesiribacter</taxon>
    </lineage>
</organism>
<dbReference type="InterPro" id="IPR016185">
    <property type="entry name" value="PreATP-grasp_dom_sf"/>
</dbReference>
<dbReference type="EMBL" id="AODQ01000096">
    <property type="protein sequence ID" value="EMR01696.1"/>
    <property type="molecule type" value="Genomic_DNA"/>
</dbReference>
<feature type="domain" description="Prokaryotic glutathione synthetase N-terminal" evidence="1">
    <location>
        <begin position="1"/>
        <end position="133"/>
    </location>
</feature>
<evidence type="ECO:0000313" key="2">
    <source>
        <dbReference type="EMBL" id="EMR01696.1"/>
    </source>
</evidence>
<dbReference type="InterPro" id="IPR004215">
    <property type="entry name" value="GSHS_N"/>
</dbReference>
<dbReference type="RefSeq" id="WP_009196565.1">
    <property type="nucleotide sequence ID" value="NZ_AODQ01000096.1"/>
</dbReference>
<proteinExistence type="predicted"/>
<evidence type="ECO:0000259" key="1">
    <source>
        <dbReference type="Pfam" id="PF02951"/>
    </source>
</evidence>